<evidence type="ECO:0000259" key="3">
    <source>
        <dbReference type="PROSITE" id="PS50157"/>
    </source>
</evidence>
<feature type="compositionally biased region" description="Gly residues" evidence="2">
    <location>
        <begin position="148"/>
        <end position="167"/>
    </location>
</feature>
<dbReference type="EMBL" id="MU167224">
    <property type="protein sequence ID" value="KAG0149786.1"/>
    <property type="molecule type" value="Genomic_DNA"/>
</dbReference>
<dbReference type="SMART" id="SM00355">
    <property type="entry name" value="ZnF_C2H2"/>
    <property type="match status" value="2"/>
</dbReference>
<reference evidence="4" key="1">
    <citation type="submission" date="2013-11" db="EMBL/GenBank/DDBJ databases">
        <title>Genome sequence of the fusiform rust pathogen reveals effectors for host alternation and coevolution with pine.</title>
        <authorList>
            <consortium name="DOE Joint Genome Institute"/>
            <person name="Smith K."/>
            <person name="Pendleton A."/>
            <person name="Kubisiak T."/>
            <person name="Anderson C."/>
            <person name="Salamov A."/>
            <person name="Aerts A."/>
            <person name="Riley R."/>
            <person name="Clum A."/>
            <person name="Lindquist E."/>
            <person name="Ence D."/>
            <person name="Campbell M."/>
            <person name="Kronenberg Z."/>
            <person name="Feau N."/>
            <person name="Dhillon B."/>
            <person name="Hamelin R."/>
            <person name="Burleigh J."/>
            <person name="Smith J."/>
            <person name="Yandell M."/>
            <person name="Nelson C."/>
            <person name="Grigoriev I."/>
            <person name="Davis J."/>
        </authorList>
    </citation>
    <scope>NUCLEOTIDE SEQUENCE</scope>
    <source>
        <strain evidence="4">G11</strain>
    </source>
</reference>
<name>A0A9P6NMD4_9BASI</name>
<organism evidence="4 5">
    <name type="scientific">Cronartium quercuum f. sp. fusiforme G11</name>
    <dbReference type="NCBI Taxonomy" id="708437"/>
    <lineage>
        <taxon>Eukaryota</taxon>
        <taxon>Fungi</taxon>
        <taxon>Dikarya</taxon>
        <taxon>Basidiomycota</taxon>
        <taxon>Pucciniomycotina</taxon>
        <taxon>Pucciniomycetes</taxon>
        <taxon>Pucciniales</taxon>
        <taxon>Coleosporiaceae</taxon>
        <taxon>Cronartium</taxon>
    </lineage>
</organism>
<dbReference type="OrthoDB" id="2505903at2759"/>
<dbReference type="AlphaFoldDB" id="A0A9P6NMD4"/>
<proteinExistence type="predicted"/>
<comment type="caution">
    <text evidence="4">The sequence shown here is derived from an EMBL/GenBank/DDBJ whole genome shotgun (WGS) entry which is preliminary data.</text>
</comment>
<keyword evidence="1" id="KW-0479">Metal-binding</keyword>
<dbReference type="PROSITE" id="PS50157">
    <property type="entry name" value="ZINC_FINGER_C2H2_2"/>
    <property type="match status" value="2"/>
</dbReference>
<feature type="compositionally biased region" description="Polar residues" evidence="2">
    <location>
        <begin position="180"/>
        <end position="193"/>
    </location>
</feature>
<dbReference type="GO" id="GO:0008270">
    <property type="term" value="F:zinc ion binding"/>
    <property type="evidence" value="ECO:0007669"/>
    <property type="project" value="UniProtKB-KW"/>
</dbReference>
<feature type="compositionally biased region" description="Low complexity" evidence="2">
    <location>
        <begin position="53"/>
        <end position="66"/>
    </location>
</feature>
<sequence>MSYMSSSSSNHDYGLPLEYFREDLTNYRPRVSGMRQSFGPLDLSRYPNRFDLSSSSSTTTTSYSHSNIGASDLNPTTTTPYYEQSSVGTSNHSSSSRVYPETYLNSSSYDRSNQTYDPIPTSQRGQSAYSGSPSVTPPAFRSGFEGYKPGGGEGTGTGTGSGSGSGMGTTSNSSNISTKPRVTNQPRTNSINRGGSDRREAPADKICDYCGTGFTRNERLRYHIQRVHLNVEPDHGCEVPGCARAFRQKSDLLRHQRTVHKDKFQR</sequence>
<feature type="compositionally biased region" description="Low complexity" evidence="2">
    <location>
        <begin position="85"/>
        <end position="96"/>
    </location>
</feature>
<keyword evidence="1" id="KW-0862">Zinc</keyword>
<feature type="compositionally biased region" description="Polar residues" evidence="2">
    <location>
        <begin position="67"/>
        <end position="84"/>
    </location>
</feature>
<feature type="compositionally biased region" description="Low complexity" evidence="2">
    <location>
        <begin position="168"/>
        <end position="178"/>
    </location>
</feature>
<evidence type="ECO:0000313" key="4">
    <source>
        <dbReference type="EMBL" id="KAG0149786.1"/>
    </source>
</evidence>
<keyword evidence="5" id="KW-1185">Reference proteome</keyword>
<dbReference type="InterPro" id="IPR013087">
    <property type="entry name" value="Znf_C2H2_type"/>
</dbReference>
<dbReference type="InterPro" id="IPR036236">
    <property type="entry name" value="Znf_C2H2_sf"/>
</dbReference>
<evidence type="ECO:0000256" key="2">
    <source>
        <dbReference type="SAM" id="MobiDB-lite"/>
    </source>
</evidence>
<dbReference type="Proteomes" id="UP000886653">
    <property type="component" value="Unassembled WGS sequence"/>
</dbReference>
<keyword evidence="1" id="KW-0863">Zinc-finger</keyword>
<dbReference type="SUPFAM" id="SSF57667">
    <property type="entry name" value="beta-beta-alpha zinc fingers"/>
    <property type="match status" value="1"/>
</dbReference>
<evidence type="ECO:0000256" key="1">
    <source>
        <dbReference type="PROSITE-ProRule" id="PRU00042"/>
    </source>
</evidence>
<feature type="domain" description="C2H2-type" evidence="3">
    <location>
        <begin position="205"/>
        <end position="233"/>
    </location>
</feature>
<evidence type="ECO:0000313" key="5">
    <source>
        <dbReference type="Proteomes" id="UP000886653"/>
    </source>
</evidence>
<feature type="domain" description="C2H2-type" evidence="3">
    <location>
        <begin position="235"/>
        <end position="265"/>
    </location>
</feature>
<gene>
    <name evidence="4" type="ORF">CROQUDRAFT_653053</name>
</gene>
<feature type="region of interest" description="Disordered" evidence="2">
    <location>
        <begin position="53"/>
        <end position="202"/>
    </location>
</feature>
<dbReference type="Gene3D" id="3.30.160.60">
    <property type="entry name" value="Classic Zinc Finger"/>
    <property type="match status" value="1"/>
</dbReference>
<dbReference type="Pfam" id="PF00096">
    <property type="entry name" value="zf-C2H2"/>
    <property type="match status" value="2"/>
</dbReference>
<protein>
    <recommendedName>
        <fullName evidence="3">C2H2-type domain-containing protein</fullName>
    </recommendedName>
</protein>
<feature type="compositionally biased region" description="Polar residues" evidence="2">
    <location>
        <begin position="103"/>
        <end position="134"/>
    </location>
</feature>
<accession>A0A9P6NMD4</accession>
<dbReference type="PROSITE" id="PS00028">
    <property type="entry name" value="ZINC_FINGER_C2H2_1"/>
    <property type="match status" value="2"/>
</dbReference>